<reference evidence="1 2" key="1">
    <citation type="journal article" date="2010" name="Cell">
        <title>The genome of Naegleria gruberi illuminates early eukaryotic versatility.</title>
        <authorList>
            <person name="Fritz-Laylin L.K."/>
            <person name="Prochnik S.E."/>
            <person name="Ginger M.L."/>
            <person name="Dacks J.B."/>
            <person name="Carpenter M.L."/>
            <person name="Field M.C."/>
            <person name="Kuo A."/>
            <person name="Paredez A."/>
            <person name="Chapman J."/>
            <person name="Pham J."/>
            <person name="Shu S."/>
            <person name="Neupane R."/>
            <person name="Cipriano M."/>
            <person name="Mancuso J."/>
            <person name="Tu H."/>
            <person name="Salamov A."/>
            <person name="Lindquist E."/>
            <person name="Shapiro H."/>
            <person name="Lucas S."/>
            <person name="Grigoriev I.V."/>
            <person name="Cande W.Z."/>
            <person name="Fulton C."/>
            <person name="Rokhsar D.S."/>
            <person name="Dawson S.C."/>
        </authorList>
    </citation>
    <scope>NUCLEOTIDE SEQUENCE [LARGE SCALE GENOMIC DNA]</scope>
    <source>
        <strain evidence="1 2">NEG-M</strain>
    </source>
</reference>
<dbReference type="EMBL" id="GG738883">
    <property type="protein sequence ID" value="EFC41828.1"/>
    <property type="molecule type" value="Genomic_DNA"/>
</dbReference>
<evidence type="ECO:0000313" key="2">
    <source>
        <dbReference type="Proteomes" id="UP000006671"/>
    </source>
</evidence>
<sequence length="100" mass="11302">MVNFQAVQQTVADGNLGKFLSLVDQLPDINASDEHGNTLLHWAVAYKRLQVAQELIEKKKIDTTKQNIQKKTAFDLCVDACVSDISFFEMKTYLKKILGK</sequence>
<dbReference type="KEGG" id="ngr:NAEGRDRAFT_70315"/>
<dbReference type="OMA" id="WAVAYKR"/>
<dbReference type="OrthoDB" id="10254927at2759"/>
<name>D2VMZ3_NAEGR</name>
<dbReference type="Gene3D" id="1.25.40.20">
    <property type="entry name" value="Ankyrin repeat-containing domain"/>
    <property type="match status" value="1"/>
</dbReference>
<dbReference type="AlphaFoldDB" id="D2VMZ3"/>
<dbReference type="InParanoid" id="D2VMZ3"/>
<dbReference type="Proteomes" id="UP000006671">
    <property type="component" value="Unassembled WGS sequence"/>
</dbReference>
<evidence type="ECO:0000313" key="1">
    <source>
        <dbReference type="EMBL" id="EFC41828.1"/>
    </source>
</evidence>
<gene>
    <name evidence="1" type="ORF">NAEGRDRAFT_70315</name>
</gene>
<accession>D2VMZ3</accession>
<protein>
    <submittedName>
        <fullName evidence="1">Predicted protein</fullName>
    </submittedName>
</protein>
<dbReference type="VEuPathDB" id="AmoebaDB:NAEGRDRAFT_70315"/>
<dbReference type="Pfam" id="PF13606">
    <property type="entry name" value="Ank_3"/>
    <property type="match status" value="1"/>
</dbReference>
<dbReference type="InterPro" id="IPR002110">
    <property type="entry name" value="Ankyrin_rpt"/>
</dbReference>
<dbReference type="GeneID" id="8851508"/>
<dbReference type="RefSeq" id="XP_002674572.1">
    <property type="nucleotide sequence ID" value="XM_002674526.1"/>
</dbReference>
<proteinExistence type="predicted"/>
<dbReference type="SUPFAM" id="SSF48403">
    <property type="entry name" value="Ankyrin repeat"/>
    <property type="match status" value="1"/>
</dbReference>
<organism evidence="2">
    <name type="scientific">Naegleria gruberi</name>
    <name type="common">Amoeba</name>
    <dbReference type="NCBI Taxonomy" id="5762"/>
    <lineage>
        <taxon>Eukaryota</taxon>
        <taxon>Discoba</taxon>
        <taxon>Heterolobosea</taxon>
        <taxon>Tetramitia</taxon>
        <taxon>Eutetramitia</taxon>
        <taxon>Vahlkampfiidae</taxon>
        <taxon>Naegleria</taxon>
    </lineage>
</organism>
<keyword evidence="2" id="KW-1185">Reference proteome</keyword>
<dbReference type="InterPro" id="IPR036770">
    <property type="entry name" value="Ankyrin_rpt-contain_sf"/>
</dbReference>